<sequence length="135" mass="15048">MSERPSRSNRMMARLSPGRAWSIKADKPARSNCLPETTSSNRCREHLRCCGVEIDEAGGIADGEGIVPVVERHRDGHKRSADDGHLPDHHVGKRHSRIPRDGPLLQQSKDAERKGIAMAGRGCKRCYSREDRQAD</sequence>
<protein>
    <submittedName>
        <fullName evidence="2">Uncharacterized protein</fullName>
    </submittedName>
</protein>
<feature type="region of interest" description="Disordered" evidence="1">
    <location>
        <begin position="1"/>
        <end position="38"/>
    </location>
</feature>
<feature type="compositionally biased region" description="Basic and acidic residues" evidence="1">
    <location>
        <begin position="75"/>
        <end position="90"/>
    </location>
</feature>
<reference evidence="3" key="1">
    <citation type="submission" date="2017-09" db="EMBL/GenBank/DDBJ databases">
        <authorList>
            <person name="Varghese N."/>
            <person name="Submissions S."/>
        </authorList>
    </citation>
    <scope>NUCLEOTIDE SEQUENCE [LARGE SCALE GENOMIC DNA]</scope>
    <source>
        <strain evidence="3">C7</strain>
    </source>
</reference>
<proteinExistence type="predicted"/>
<evidence type="ECO:0000256" key="1">
    <source>
        <dbReference type="SAM" id="MobiDB-lite"/>
    </source>
</evidence>
<gene>
    <name evidence="2" type="ORF">SAMN06273572_1153</name>
</gene>
<name>A0A2C9CWQ1_9RHOB</name>
<dbReference type="AlphaFoldDB" id="A0A2C9CWQ1"/>
<dbReference type="EMBL" id="OCTN01000015">
    <property type="protein sequence ID" value="SOH95660.1"/>
    <property type="molecule type" value="Genomic_DNA"/>
</dbReference>
<dbReference type="Proteomes" id="UP000220034">
    <property type="component" value="Unassembled WGS sequence"/>
</dbReference>
<feature type="region of interest" description="Disordered" evidence="1">
    <location>
        <begin position="75"/>
        <end position="115"/>
    </location>
</feature>
<evidence type="ECO:0000313" key="3">
    <source>
        <dbReference type="Proteomes" id="UP000220034"/>
    </source>
</evidence>
<organism evidence="2 3">
    <name type="scientific">Pontivivens marinum</name>
    <dbReference type="NCBI Taxonomy" id="1690039"/>
    <lineage>
        <taxon>Bacteria</taxon>
        <taxon>Pseudomonadati</taxon>
        <taxon>Pseudomonadota</taxon>
        <taxon>Alphaproteobacteria</taxon>
        <taxon>Rhodobacterales</taxon>
        <taxon>Paracoccaceae</taxon>
        <taxon>Pontivivens</taxon>
    </lineage>
</organism>
<keyword evidence="3" id="KW-1185">Reference proteome</keyword>
<accession>A0A2C9CWQ1</accession>
<evidence type="ECO:0000313" key="2">
    <source>
        <dbReference type="EMBL" id="SOH95660.1"/>
    </source>
</evidence>